<keyword evidence="2" id="KW-0732">Signal</keyword>
<dbReference type="InterPro" id="IPR003598">
    <property type="entry name" value="Ig_sub2"/>
</dbReference>
<dbReference type="InterPro" id="IPR036179">
    <property type="entry name" value="Ig-like_dom_sf"/>
</dbReference>
<evidence type="ECO:0000313" key="4">
    <source>
        <dbReference type="EMBL" id="GLD63516.1"/>
    </source>
</evidence>
<comment type="caution">
    <text evidence="4">The sequence shown here is derived from an EMBL/GenBank/DDBJ whole genome shotgun (WGS) entry which is preliminary data.</text>
</comment>
<dbReference type="InterPro" id="IPR013783">
    <property type="entry name" value="Ig-like_fold"/>
</dbReference>
<dbReference type="Gene3D" id="2.60.40.10">
    <property type="entry name" value="Immunoglobulins"/>
    <property type="match status" value="4"/>
</dbReference>
<dbReference type="Proteomes" id="UP001279410">
    <property type="component" value="Unassembled WGS sequence"/>
</dbReference>
<protein>
    <submittedName>
        <fullName evidence="4">B-cell receptor CD22-like isoform X1</fullName>
    </submittedName>
</protein>
<evidence type="ECO:0000256" key="1">
    <source>
        <dbReference type="SAM" id="Phobius"/>
    </source>
</evidence>
<dbReference type="SMART" id="SM00409">
    <property type="entry name" value="IG"/>
    <property type="match status" value="4"/>
</dbReference>
<dbReference type="PANTHER" id="PTHR46484:SF1">
    <property type="entry name" value="SCHWANN CELL MYELIN PROTEIN-RELATED"/>
    <property type="match status" value="1"/>
</dbReference>
<dbReference type="InterPro" id="IPR003599">
    <property type="entry name" value="Ig_sub"/>
</dbReference>
<keyword evidence="1" id="KW-0472">Membrane</keyword>
<feature type="domain" description="Ig-like" evidence="3">
    <location>
        <begin position="141"/>
        <end position="231"/>
    </location>
</feature>
<proteinExistence type="predicted"/>
<keyword evidence="1" id="KW-1133">Transmembrane helix</keyword>
<evidence type="ECO:0000259" key="3">
    <source>
        <dbReference type="PROSITE" id="PS50835"/>
    </source>
</evidence>
<dbReference type="AlphaFoldDB" id="A0AAD3N1U0"/>
<feature type="domain" description="Ig-like" evidence="3">
    <location>
        <begin position="320"/>
        <end position="399"/>
    </location>
</feature>
<gene>
    <name evidence="4" type="ORF">AKAME5_001512900</name>
</gene>
<dbReference type="PANTHER" id="PTHR46484">
    <property type="entry name" value="SI:CH211-171H4.5-RELATED"/>
    <property type="match status" value="1"/>
</dbReference>
<dbReference type="SMART" id="SM00408">
    <property type="entry name" value="IGc2"/>
    <property type="match status" value="2"/>
</dbReference>
<name>A0AAD3N1U0_LATJO</name>
<dbReference type="Pfam" id="PF07686">
    <property type="entry name" value="V-set"/>
    <property type="match status" value="1"/>
</dbReference>
<dbReference type="InterPro" id="IPR013106">
    <property type="entry name" value="Ig_V-set"/>
</dbReference>
<keyword evidence="5" id="KW-1185">Reference proteome</keyword>
<accession>A0AAD3N1U0</accession>
<dbReference type="Pfam" id="PF13895">
    <property type="entry name" value="Ig_2"/>
    <property type="match status" value="2"/>
</dbReference>
<keyword evidence="4" id="KW-0675">Receptor</keyword>
<dbReference type="EMBL" id="BRZM01000063">
    <property type="protein sequence ID" value="GLD63516.1"/>
    <property type="molecule type" value="Genomic_DNA"/>
</dbReference>
<keyword evidence="1" id="KW-0812">Transmembrane</keyword>
<dbReference type="PROSITE" id="PS50835">
    <property type="entry name" value="IG_LIKE"/>
    <property type="match status" value="3"/>
</dbReference>
<evidence type="ECO:0000313" key="5">
    <source>
        <dbReference type="Proteomes" id="UP001279410"/>
    </source>
</evidence>
<evidence type="ECO:0000256" key="2">
    <source>
        <dbReference type="SAM" id="SignalP"/>
    </source>
</evidence>
<dbReference type="SUPFAM" id="SSF48726">
    <property type="entry name" value="Immunoglobulin"/>
    <property type="match status" value="4"/>
</dbReference>
<organism evidence="4 5">
    <name type="scientific">Lates japonicus</name>
    <name type="common">Japanese lates</name>
    <dbReference type="NCBI Taxonomy" id="270547"/>
    <lineage>
        <taxon>Eukaryota</taxon>
        <taxon>Metazoa</taxon>
        <taxon>Chordata</taxon>
        <taxon>Craniata</taxon>
        <taxon>Vertebrata</taxon>
        <taxon>Euteleostomi</taxon>
        <taxon>Actinopterygii</taxon>
        <taxon>Neopterygii</taxon>
        <taxon>Teleostei</taxon>
        <taxon>Neoteleostei</taxon>
        <taxon>Acanthomorphata</taxon>
        <taxon>Carangaria</taxon>
        <taxon>Carangaria incertae sedis</taxon>
        <taxon>Centropomidae</taxon>
        <taxon>Lates</taxon>
    </lineage>
</organism>
<feature type="transmembrane region" description="Helical" evidence="1">
    <location>
        <begin position="494"/>
        <end position="516"/>
    </location>
</feature>
<dbReference type="InterPro" id="IPR007110">
    <property type="entry name" value="Ig-like_dom"/>
</dbReference>
<feature type="chain" id="PRO_5041944336" evidence="2">
    <location>
        <begin position="23"/>
        <end position="585"/>
    </location>
</feature>
<feature type="signal peptide" evidence="2">
    <location>
        <begin position="1"/>
        <end position="22"/>
    </location>
</feature>
<reference evidence="4" key="1">
    <citation type="submission" date="2022-08" db="EMBL/GenBank/DDBJ databases">
        <title>Genome sequencing of akame (Lates japonicus).</title>
        <authorList>
            <person name="Hashiguchi Y."/>
            <person name="Takahashi H."/>
        </authorList>
    </citation>
    <scope>NUCLEOTIDE SEQUENCE</scope>
    <source>
        <strain evidence="4">Kochi</strain>
    </source>
</reference>
<sequence>MGALKWPLFFVWFCLEVVQTKASSWTVNLPSSVKGLSGSCVVIPCTFNYPDPGTRATTYTGIWTEAASHHVLYHPVESKIFQEYKTRTKLLGDVTQKNCSLKIDPLRQSDQGNFFFRIEMAGYDSYSYKDKRVSISMIGEPHITISVNQEVVANQTVQASCTMSPSCPTSPPVFTWSHSTVEPPHSQQFVDGQWKTTATLTFHPTPADHNKPLKCTVRYNGQERQDFKILNVKYAPVNVKVEHKSDVKEGEDVLLNCSSDANPSANRYKWYNENGSLLHEGSHFKLPNVSRHIGALYCTAHNTIGQRKSSRVQLSVFYAPVNVKVEHKSDVKEGEDVLLKCSSDANPSANRYKWHNENGSLLHEGSHFKLPNVFRHTSAFYCTAHNTIGQGKSSPVQLSVLYAPEIKKVSSCSSEGGVVKCVCVVESRPTCMVHFVLSDRVLPGTKVEEHGSVTNWTLKAEFGSFEVVHCLANNTQGNANLTLSVPVSGKMQNLYIAIAIGAGVVLVILLIVVGLVKKCRGTSGDTPAPHMSEMRANKAEELPQYAATERKEMRYQDVQFSSRYDSEPVYGNVETGWDDAIYANV</sequence>
<feature type="domain" description="Ig-like" evidence="3">
    <location>
        <begin position="236"/>
        <end position="315"/>
    </location>
</feature>